<gene>
    <name evidence="2" type="ORF">MNB_SUP05-SYMBIONT-4-1413</name>
</gene>
<evidence type="ECO:0000313" key="2">
    <source>
        <dbReference type="EMBL" id="SFV85485.1"/>
    </source>
</evidence>
<proteinExistence type="predicted"/>
<dbReference type="EMBL" id="FPHY01000033">
    <property type="protein sequence ID" value="SFV85485.1"/>
    <property type="molecule type" value="Genomic_DNA"/>
</dbReference>
<protein>
    <submittedName>
        <fullName evidence="2">Uncharacterized protein</fullName>
    </submittedName>
</protein>
<keyword evidence="1" id="KW-1133">Transmembrane helix</keyword>
<feature type="transmembrane region" description="Helical" evidence="1">
    <location>
        <begin position="12"/>
        <end position="31"/>
    </location>
</feature>
<sequence>MYFHPLGEKGFWLKPLYQLGFLCFFVFYFWIRDIKQASIAFVNNKNIILSLKDFEF</sequence>
<keyword evidence="1" id="KW-0812">Transmembrane</keyword>
<evidence type="ECO:0000256" key="1">
    <source>
        <dbReference type="SAM" id="Phobius"/>
    </source>
</evidence>
<name>A0A1W1DUP9_9ZZZZ</name>
<accession>A0A1W1DUP9</accession>
<reference evidence="2" key="1">
    <citation type="submission" date="2016-10" db="EMBL/GenBank/DDBJ databases">
        <authorList>
            <person name="de Groot N.N."/>
        </authorList>
    </citation>
    <scope>NUCLEOTIDE SEQUENCE</scope>
</reference>
<keyword evidence="1" id="KW-0472">Membrane</keyword>
<organism evidence="2">
    <name type="scientific">hydrothermal vent metagenome</name>
    <dbReference type="NCBI Taxonomy" id="652676"/>
    <lineage>
        <taxon>unclassified sequences</taxon>
        <taxon>metagenomes</taxon>
        <taxon>ecological metagenomes</taxon>
    </lineage>
</organism>
<dbReference type="AlphaFoldDB" id="A0A1W1DUP9"/>